<sequence length="452" mass="51705">MEFAIVDIETTGGSPRGGGITEIAVLIHDGEAIVREWQTLINPQQTIPSYITGLTGIDNAMVRDAPTFEEISKELWELLEDRVFIAHSVNFDFGFIREAFLKIGKDLNSQKLCTVRLSRKVFPGLRSYSLGRICENQKIPILARHRAMGDAKATALLFDRMIKERQDVIFSSLKRNTGEAFLPPHFPLAKFQQIPESCGVYYMLNSKGKVIYVGKALNIRERFKGHFSGQVLPQLKQQLKTEVVDLQWQLTGSEFMALLFETLEIKRLWPMYNSAMKMPKTLWGLFHYQDGSGYYRFQVAKVTKNIRPLESFFSAEEANQFLKTGIETYQLCQKLSGLRKVTCAQIQDQTCLGACKSAETPESYNARVEEFISLIKKSKRDLMLNLPGREAGENVYCYFEGGMLSRYSFLRSDDFPKPEELEVVPKVPETFYILRQFIHQIDLGKMRVFSVS</sequence>
<dbReference type="SMART" id="SM00479">
    <property type="entry name" value="EXOIII"/>
    <property type="match status" value="1"/>
</dbReference>
<dbReference type="CDD" id="cd10434">
    <property type="entry name" value="GIY-YIG_UvrC_Cho"/>
    <property type="match status" value="1"/>
</dbReference>
<protein>
    <submittedName>
        <fullName evidence="4">DNA polymerase-3 subunit epsilon</fullName>
    </submittedName>
</protein>
<keyword evidence="5" id="KW-1185">Reference proteome</keyword>
<dbReference type="STRING" id="1120964.GCA_001313265_07392"/>
<dbReference type="NCBIfam" id="TIGR00573">
    <property type="entry name" value="dnaq"/>
    <property type="match status" value="1"/>
</dbReference>
<dbReference type="GO" id="GO:0005829">
    <property type="term" value="C:cytosol"/>
    <property type="evidence" value="ECO:0007669"/>
    <property type="project" value="TreeGrafter"/>
</dbReference>
<dbReference type="InterPro" id="IPR035901">
    <property type="entry name" value="GIY-YIG_endonuc_sf"/>
</dbReference>
<dbReference type="RefSeq" id="WP_103926654.1">
    <property type="nucleotide sequence ID" value="NZ_FNVR01000044.1"/>
</dbReference>
<evidence type="ECO:0000313" key="5">
    <source>
        <dbReference type="Proteomes" id="UP000236736"/>
    </source>
</evidence>
<evidence type="ECO:0000259" key="3">
    <source>
        <dbReference type="PROSITE" id="PS50164"/>
    </source>
</evidence>
<dbReference type="AlphaFoldDB" id="A0A1H6AFC3"/>
<dbReference type="Gene3D" id="3.40.1440.10">
    <property type="entry name" value="GIY-YIG endonuclease"/>
    <property type="match status" value="1"/>
</dbReference>
<dbReference type="GO" id="GO:0045004">
    <property type="term" value="P:DNA replication proofreading"/>
    <property type="evidence" value="ECO:0007669"/>
    <property type="project" value="TreeGrafter"/>
</dbReference>
<dbReference type="InterPro" id="IPR036397">
    <property type="entry name" value="RNaseH_sf"/>
</dbReference>
<feature type="domain" description="GIY-YIG" evidence="3">
    <location>
        <begin position="196"/>
        <end position="274"/>
    </location>
</feature>
<dbReference type="Pfam" id="PF00929">
    <property type="entry name" value="RNase_T"/>
    <property type="match status" value="1"/>
</dbReference>
<evidence type="ECO:0000313" key="4">
    <source>
        <dbReference type="EMBL" id="SEG47459.1"/>
    </source>
</evidence>
<dbReference type="GO" id="GO:0006289">
    <property type="term" value="P:nucleotide-excision repair"/>
    <property type="evidence" value="ECO:0007669"/>
    <property type="project" value="InterPro"/>
</dbReference>
<dbReference type="GO" id="GO:0008408">
    <property type="term" value="F:3'-5' exonuclease activity"/>
    <property type="evidence" value="ECO:0007669"/>
    <property type="project" value="TreeGrafter"/>
</dbReference>
<dbReference type="OrthoDB" id="9803913at2"/>
<dbReference type="GO" id="GO:0003677">
    <property type="term" value="F:DNA binding"/>
    <property type="evidence" value="ECO:0007669"/>
    <property type="project" value="InterPro"/>
</dbReference>
<name>A0A1H6AFC3_9BACT</name>
<organism evidence="4 5">
    <name type="scientific">Algoriphagus boritolerans DSM 17298 = JCM 18970</name>
    <dbReference type="NCBI Taxonomy" id="1120964"/>
    <lineage>
        <taxon>Bacteria</taxon>
        <taxon>Pseudomonadati</taxon>
        <taxon>Bacteroidota</taxon>
        <taxon>Cytophagia</taxon>
        <taxon>Cytophagales</taxon>
        <taxon>Cyclobacteriaceae</taxon>
        <taxon>Algoriphagus</taxon>
    </lineage>
</organism>
<dbReference type="Pfam" id="PF01541">
    <property type="entry name" value="GIY-YIG"/>
    <property type="match status" value="1"/>
</dbReference>
<dbReference type="PROSITE" id="PS50164">
    <property type="entry name" value="GIY_YIG"/>
    <property type="match status" value="1"/>
</dbReference>
<gene>
    <name evidence="4" type="ORF">SAMN03080598_04108</name>
</gene>
<dbReference type="InterPro" id="IPR047296">
    <property type="entry name" value="GIY-YIG_UvrC_Cho"/>
</dbReference>
<dbReference type="GO" id="GO:0003887">
    <property type="term" value="F:DNA-directed DNA polymerase activity"/>
    <property type="evidence" value="ECO:0007669"/>
    <property type="project" value="InterPro"/>
</dbReference>
<dbReference type="Gene3D" id="3.30.420.10">
    <property type="entry name" value="Ribonuclease H-like superfamily/Ribonuclease H"/>
    <property type="match status" value="1"/>
</dbReference>
<evidence type="ECO:0000256" key="2">
    <source>
        <dbReference type="ARBA" id="ARBA00026073"/>
    </source>
</evidence>
<dbReference type="PANTHER" id="PTHR30231">
    <property type="entry name" value="DNA POLYMERASE III SUBUNIT EPSILON"/>
    <property type="match status" value="1"/>
</dbReference>
<accession>A0A1H6AFC3</accession>
<comment type="function">
    <text evidence="1">DNA polymerase III is a complex, multichain enzyme responsible for most of the replicative synthesis in bacteria. The epsilon subunit contain the editing function and is a proofreading 3'-5' exonuclease.</text>
</comment>
<dbReference type="InterPro" id="IPR012337">
    <property type="entry name" value="RNaseH-like_sf"/>
</dbReference>
<dbReference type="SUPFAM" id="SSF82771">
    <property type="entry name" value="GIY-YIG endonuclease"/>
    <property type="match status" value="1"/>
</dbReference>
<dbReference type="InterPro" id="IPR013520">
    <property type="entry name" value="Ribonucl_H"/>
</dbReference>
<evidence type="ECO:0000256" key="1">
    <source>
        <dbReference type="ARBA" id="ARBA00025483"/>
    </source>
</evidence>
<dbReference type="InterPro" id="IPR000305">
    <property type="entry name" value="GIY-YIG_endonuc"/>
</dbReference>
<dbReference type="PANTHER" id="PTHR30231:SF41">
    <property type="entry name" value="DNA POLYMERASE III SUBUNIT EPSILON"/>
    <property type="match status" value="1"/>
</dbReference>
<dbReference type="SMART" id="SM00465">
    <property type="entry name" value="GIYc"/>
    <property type="match status" value="1"/>
</dbReference>
<dbReference type="SUPFAM" id="SSF53098">
    <property type="entry name" value="Ribonuclease H-like"/>
    <property type="match status" value="1"/>
</dbReference>
<reference evidence="5" key="1">
    <citation type="submission" date="2016-10" db="EMBL/GenBank/DDBJ databases">
        <authorList>
            <person name="Varghese N."/>
            <person name="Submissions S."/>
        </authorList>
    </citation>
    <scope>NUCLEOTIDE SEQUENCE [LARGE SCALE GENOMIC DNA]</scope>
    <source>
        <strain evidence="5">DSM 17298</strain>
    </source>
</reference>
<dbReference type="EMBL" id="FNVR01000044">
    <property type="protein sequence ID" value="SEG47459.1"/>
    <property type="molecule type" value="Genomic_DNA"/>
</dbReference>
<proteinExistence type="predicted"/>
<dbReference type="Proteomes" id="UP000236736">
    <property type="component" value="Unassembled WGS sequence"/>
</dbReference>
<dbReference type="FunFam" id="3.30.420.10:FF:000045">
    <property type="entry name" value="3'-5' exonuclease DinG"/>
    <property type="match status" value="1"/>
</dbReference>
<dbReference type="CDD" id="cd06127">
    <property type="entry name" value="DEDDh"/>
    <property type="match status" value="1"/>
</dbReference>
<comment type="subunit">
    <text evidence="2">DNA polymerase III contains a core (composed of alpha, epsilon and theta chains) that associates with a tau subunit. This core dimerizes to form the POLIII' complex. PolIII' associates with the gamma complex (composed of gamma, delta, delta', psi and chi chains) and with the beta chain to form the complete DNA polymerase III complex.</text>
</comment>
<dbReference type="InterPro" id="IPR006054">
    <property type="entry name" value="DnaQ"/>
</dbReference>